<evidence type="ECO:0000256" key="9">
    <source>
        <dbReference type="ARBA" id="ARBA00022741"/>
    </source>
</evidence>
<evidence type="ECO:0000256" key="3">
    <source>
        <dbReference type="ARBA" id="ARBA00012438"/>
    </source>
</evidence>
<dbReference type="InterPro" id="IPR004358">
    <property type="entry name" value="Sig_transdc_His_kin-like_C"/>
</dbReference>
<proteinExistence type="predicted"/>
<dbReference type="SUPFAM" id="SSF47384">
    <property type="entry name" value="Homodimeric domain of signal transducing histidine kinase"/>
    <property type="match status" value="1"/>
</dbReference>
<evidence type="ECO:0000256" key="6">
    <source>
        <dbReference type="ARBA" id="ARBA00022553"/>
    </source>
</evidence>
<dbReference type="Pfam" id="PF02518">
    <property type="entry name" value="HATPase_c"/>
    <property type="match status" value="1"/>
</dbReference>
<evidence type="ECO:0000313" key="19">
    <source>
        <dbReference type="Proteomes" id="UP000256794"/>
    </source>
</evidence>
<dbReference type="Pfam" id="PF00672">
    <property type="entry name" value="HAMP"/>
    <property type="match status" value="1"/>
</dbReference>
<keyword evidence="8 15" id="KW-0812">Transmembrane</keyword>
<dbReference type="SUPFAM" id="SSF55874">
    <property type="entry name" value="ATPase domain of HSP90 chaperone/DNA topoisomerase II/histidine kinase"/>
    <property type="match status" value="1"/>
</dbReference>
<dbReference type="Proteomes" id="UP000256794">
    <property type="component" value="Unassembled WGS sequence"/>
</dbReference>
<evidence type="ECO:0000259" key="17">
    <source>
        <dbReference type="PROSITE" id="PS50885"/>
    </source>
</evidence>
<evidence type="ECO:0000259" key="16">
    <source>
        <dbReference type="PROSITE" id="PS50109"/>
    </source>
</evidence>
<dbReference type="EMBL" id="QUMX01000061">
    <property type="protein sequence ID" value="REG29001.1"/>
    <property type="molecule type" value="Genomic_DNA"/>
</dbReference>
<evidence type="ECO:0000256" key="11">
    <source>
        <dbReference type="ARBA" id="ARBA00022840"/>
    </source>
</evidence>
<feature type="domain" description="Histidine kinase" evidence="16">
    <location>
        <begin position="216"/>
        <end position="415"/>
    </location>
</feature>
<feature type="transmembrane region" description="Helical" evidence="15">
    <location>
        <begin position="136"/>
        <end position="155"/>
    </location>
</feature>
<keyword evidence="4" id="KW-1003">Cell membrane</keyword>
<comment type="caution">
    <text evidence="18">The sequence shown here is derived from an EMBL/GenBank/DDBJ whole genome shotgun (WGS) entry which is preliminary data.</text>
</comment>
<dbReference type="PRINTS" id="PR00344">
    <property type="entry name" value="BCTRLSENSOR"/>
</dbReference>
<dbReference type="GO" id="GO:0000155">
    <property type="term" value="F:phosphorelay sensor kinase activity"/>
    <property type="evidence" value="ECO:0007669"/>
    <property type="project" value="InterPro"/>
</dbReference>
<evidence type="ECO:0000256" key="2">
    <source>
        <dbReference type="ARBA" id="ARBA00004429"/>
    </source>
</evidence>
<keyword evidence="11" id="KW-0067">ATP-binding</keyword>
<keyword evidence="19" id="KW-1185">Reference proteome</keyword>
<evidence type="ECO:0000256" key="8">
    <source>
        <dbReference type="ARBA" id="ARBA00022692"/>
    </source>
</evidence>
<evidence type="ECO:0000256" key="5">
    <source>
        <dbReference type="ARBA" id="ARBA00022519"/>
    </source>
</evidence>
<dbReference type="InterPro" id="IPR005467">
    <property type="entry name" value="His_kinase_dom"/>
</dbReference>
<dbReference type="PANTHER" id="PTHR44936">
    <property type="entry name" value="SENSOR PROTEIN CREC"/>
    <property type="match status" value="1"/>
</dbReference>
<evidence type="ECO:0000313" key="18">
    <source>
        <dbReference type="EMBL" id="REG29001.1"/>
    </source>
</evidence>
<keyword evidence="6" id="KW-0597">Phosphoprotein</keyword>
<feature type="domain" description="HAMP" evidence="17">
    <location>
        <begin position="156"/>
        <end position="208"/>
    </location>
</feature>
<dbReference type="InterPro" id="IPR003594">
    <property type="entry name" value="HATPase_dom"/>
</dbReference>
<dbReference type="PANTHER" id="PTHR44936:SF5">
    <property type="entry name" value="SENSOR HISTIDINE KINASE ENVZ"/>
    <property type="match status" value="1"/>
</dbReference>
<dbReference type="SMART" id="SM00387">
    <property type="entry name" value="HATPase_c"/>
    <property type="match status" value="1"/>
</dbReference>
<organism evidence="18 19">
    <name type="scientific">Paracoccus versutus</name>
    <name type="common">Thiobacillus versutus</name>
    <dbReference type="NCBI Taxonomy" id="34007"/>
    <lineage>
        <taxon>Bacteria</taxon>
        <taxon>Pseudomonadati</taxon>
        <taxon>Pseudomonadota</taxon>
        <taxon>Alphaproteobacteria</taxon>
        <taxon>Rhodobacterales</taxon>
        <taxon>Paracoccaceae</taxon>
        <taxon>Paracoccus</taxon>
    </lineage>
</organism>
<dbReference type="Gene3D" id="1.10.287.130">
    <property type="match status" value="1"/>
</dbReference>
<evidence type="ECO:0000256" key="13">
    <source>
        <dbReference type="ARBA" id="ARBA00023012"/>
    </source>
</evidence>
<gene>
    <name evidence="18" type="ORF">ATH84_10618</name>
</gene>
<dbReference type="SMART" id="SM00304">
    <property type="entry name" value="HAMP"/>
    <property type="match status" value="1"/>
</dbReference>
<dbReference type="InterPro" id="IPR036890">
    <property type="entry name" value="HATPase_C_sf"/>
</dbReference>
<name>A0AAQ0KJX4_PARVE</name>
<dbReference type="GO" id="GO:0005886">
    <property type="term" value="C:plasma membrane"/>
    <property type="evidence" value="ECO:0007669"/>
    <property type="project" value="UniProtKB-SubCell"/>
</dbReference>
<accession>A0AAQ0KJX4</accession>
<dbReference type="InterPro" id="IPR003661">
    <property type="entry name" value="HisK_dim/P_dom"/>
</dbReference>
<comment type="catalytic activity">
    <reaction evidence="1">
        <text>ATP + protein L-histidine = ADP + protein N-phospho-L-histidine.</text>
        <dbReference type="EC" id="2.7.13.3"/>
    </reaction>
</comment>
<dbReference type="Gene3D" id="3.30.565.10">
    <property type="entry name" value="Histidine kinase-like ATPase, C-terminal domain"/>
    <property type="match status" value="1"/>
</dbReference>
<evidence type="ECO:0000256" key="7">
    <source>
        <dbReference type="ARBA" id="ARBA00022679"/>
    </source>
</evidence>
<keyword evidence="10 18" id="KW-0418">Kinase</keyword>
<protein>
    <recommendedName>
        <fullName evidence="3">histidine kinase</fullName>
        <ecNumber evidence="3">2.7.13.3</ecNumber>
    </recommendedName>
</protein>
<keyword evidence="13" id="KW-0902">Two-component regulatory system</keyword>
<dbReference type="InterPro" id="IPR036097">
    <property type="entry name" value="HisK_dim/P_sf"/>
</dbReference>
<keyword evidence="5" id="KW-0997">Cell inner membrane</keyword>
<dbReference type="EC" id="2.7.13.3" evidence="3"/>
<evidence type="ECO:0000256" key="12">
    <source>
        <dbReference type="ARBA" id="ARBA00022989"/>
    </source>
</evidence>
<evidence type="ECO:0000256" key="15">
    <source>
        <dbReference type="SAM" id="Phobius"/>
    </source>
</evidence>
<evidence type="ECO:0000256" key="4">
    <source>
        <dbReference type="ARBA" id="ARBA00022475"/>
    </source>
</evidence>
<dbReference type="RefSeq" id="WP_036760294.1">
    <property type="nucleotide sequence ID" value="NZ_CP035286.1"/>
</dbReference>
<dbReference type="PROSITE" id="PS50885">
    <property type="entry name" value="HAMP"/>
    <property type="match status" value="1"/>
</dbReference>
<evidence type="ECO:0000256" key="10">
    <source>
        <dbReference type="ARBA" id="ARBA00022777"/>
    </source>
</evidence>
<dbReference type="InterPro" id="IPR050980">
    <property type="entry name" value="2C_sensor_his_kinase"/>
</dbReference>
<sequence>MSSLRTRIAALLIAAIVSVVVLASYAATQVMQPPSPQATMEPVAMQIHLTVALLGHGSGATPRTELRPEPAPGEIDMHETGFLREALRRTGTPLDVVVTRQGERQPLVASVHVLPQGWLVLPIPDMSPPPGRWKVLAVWLALIVLGSAAISLHAARRLTRPLQLLEDAVDRVGPDGVLEQIPETGTGEVRTAARALNRLSAQLRQAMESRMRLVAAAGHDLRTPMTRMRLRAEFIEDEAERAKWLLDLEELDMIADSAIRLVREEVGADGAEPIRLDPLLRQIASELCALDQKVELGELPPLTVHAGPIALKRALRNLIANAATHGGGARVALGRQGDHAVIRIEDDGPGVPPELLAQIFEPFFRVDQARRKSFPGAGLGLAIAREIIERHGGSIAISNREPHGLLQICRLPCAETIAI</sequence>
<evidence type="ECO:0000256" key="14">
    <source>
        <dbReference type="ARBA" id="ARBA00023136"/>
    </source>
</evidence>
<dbReference type="GO" id="GO:0005524">
    <property type="term" value="F:ATP binding"/>
    <property type="evidence" value="ECO:0007669"/>
    <property type="project" value="UniProtKB-KW"/>
</dbReference>
<comment type="subcellular location">
    <subcellularLocation>
        <location evidence="2">Cell inner membrane</location>
        <topology evidence="2">Multi-pass membrane protein</topology>
    </subcellularLocation>
</comment>
<dbReference type="CDD" id="cd00082">
    <property type="entry name" value="HisKA"/>
    <property type="match status" value="1"/>
</dbReference>
<dbReference type="PROSITE" id="PS50109">
    <property type="entry name" value="HIS_KIN"/>
    <property type="match status" value="1"/>
</dbReference>
<dbReference type="InterPro" id="IPR003660">
    <property type="entry name" value="HAMP_dom"/>
</dbReference>
<keyword evidence="14 15" id="KW-0472">Membrane</keyword>
<keyword evidence="7" id="KW-0808">Transferase</keyword>
<keyword evidence="9" id="KW-0547">Nucleotide-binding</keyword>
<keyword evidence="12 15" id="KW-1133">Transmembrane helix</keyword>
<evidence type="ECO:0000256" key="1">
    <source>
        <dbReference type="ARBA" id="ARBA00000085"/>
    </source>
</evidence>
<reference evidence="18 19" key="1">
    <citation type="submission" date="2018-08" db="EMBL/GenBank/DDBJ databases">
        <title>Genomic Encyclopedia of Archaeal and Bacterial Type Strains, Phase II (KMG-II): from individual species to whole genera.</title>
        <authorList>
            <person name="Goeker M."/>
        </authorList>
    </citation>
    <scope>NUCLEOTIDE SEQUENCE [LARGE SCALE GENOMIC DNA]</scope>
    <source>
        <strain evidence="18 19">DSM 582</strain>
    </source>
</reference>
<dbReference type="AlphaFoldDB" id="A0AAQ0KJX4"/>